<accession>A0ABW7PC40</accession>
<dbReference type="InterPro" id="IPR041033">
    <property type="entry name" value="SpaA_PFL_dom_1"/>
</dbReference>
<dbReference type="EMBL" id="JBBDHD010000024">
    <property type="protein sequence ID" value="MFH7595911.1"/>
    <property type="molecule type" value="Genomic_DNA"/>
</dbReference>
<evidence type="ECO:0000259" key="7">
    <source>
        <dbReference type="Pfam" id="PF20597"/>
    </source>
</evidence>
<protein>
    <submittedName>
        <fullName evidence="8">Choice-of-anchor A family protein</fullName>
    </submittedName>
</protein>
<evidence type="ECO:0000259" key="6">
    <source>
        <dbReference type="Pfam" id="PF17802"/>
    </source>
</evidence>
<dbReference type="InterPro" id="IPR026588">
    <property type="entry name" value="Choice_anch_A"/>
</dbReference>
<name>A0ABW7PC40_9ACTN</name>
<dbReference type="Pfam" id="PF17802">
    <property type="entry name" value="SpaA"/>
    <property type="match status" value="3"/>
</dbReference>
<feature type="domain" description="Choice-of-anchor A" evidence="7">
    <location>
        <begin position="79"/>
        <end position="308"/>
    </location>
</feature>
<dbReference type="Gene3D" id="2.60.40.10">
    <property type="entry name" value="Immunoglobulins"/>
    <property type="match status" value="3"/>
</dbReference>
<sequence>MSARNWTLGLAVGAVLAATAGAPSALAAGHGTAPPAARALRAPLPGGLGPCIPGGTGPGQGCPPSWPDPNNLPFTGRDNGINLFVGGDMQVRRGAAEAEGKVVVLGDFDMNKSAGGNVYNVGIAGVGSRVPPADGSDFLTTGDDVTVAAGQRLLADGGVVRYGGTLTGTVTGTLTHDANAAAPYTALRGQLTAASTCYAYPQGAPRTATGRAVWSAQETVFTGDGTSMLQVFNVDFDLAGPGTGQQSIRFAGIPAGATVLVNVTGEARTLRVNNVMLPAGLRERLLWNFPDARAVGLAGSAQLGGSVLIGQDASLATVSVIGMNGRFFTAGNVTHTSPTETTGLGAEFHAYPFDGDLPACDPSPPATGRISVLKTDDEGRPLPGARFELWRESNGVPGLQADGAGADTLVTDCTTPADGTCTREEELGTYYWRETAAPSGYELPADPVYRLVLTRENAERGVRVTALNRRTTPPEPGARVVLRKVDLESGDPVPGGRFELWHETNGVPDLQTTGQDRDTRLGGVCVTDTQGSCTVELPVGERYYWREVGVPDGYERPADPVTAFDLDEGDVAEGVVVTIRNQRRDVEHPGSIRVVKKDAKTRRPLGGAVFQLWKETNNTEGLQTGGQYPDERIGEPCTTGGNGACDFDGLVPGLYYLLETAAPDGYALPADHVTGPLRVEGGAGEEIVVPVLNKRDKHGKPDHHKPGHHEPGHDKPGHDKPGHEAPGHEEHGDHDGPPPGHDKPGHDGHGLPGLGGDWTAARGRD</sequence>
<gene>
    <name evidence="8" type="ORF">WDV06_12515</name>
</gene>
<feature type="chain" id="PRO_5045970235" evidence="5">
    <location>
        <begin position="28"/>
        <end position="765"/>
    </location>
</feature>
<evidence type="ECO:0000256" key="2">
    <source>
        <dbReference type="ARBA" id="ARBA00022525"/>
    </source>
</evidence>
<dbReference type="RefSeq" id="WP_395509761.1">
    <property type="nucleotide sequence ID" value="NZ_JBBDHD010000024.1"/>
</dbReference>
<evidence type="ECO:0000256" key="3">
    <source>
        <dbReference type="ARBA" id="ARBA00022729"/>
    </source>
</evidence>
<evidence type="ECO:0000256" key="1">
    <source>
        <dbReference type="ARBA" id="ARBA00007257"/>
    </source>
</evidence>
<reference evidence="8 9" key="1">
    <citation type="submission" date="2024-03" db="EMBL/GenBank/DDBJ databases">
        <title>Whole genome sequencing of Streptomyces racemochromogenes, to identify antimicrobial biosynthetic gene clusters.</title>
        <authorList>
            <person name="Suryawanshi P."/>
            <person name="Krishnaraj P.U."/>
            <person name="Arun Y.P."/>
            <person name="Suryawanshi M.P."/>
            <person name="Rakshit O."/>
        </authorList>
    </citation>
    <scope>NUCLEOTIDE SEQUENCE [LARGE SCALE GENOMIC DNA]</scope>
    <source>
        <strain evidence="8 9">AUDT626</strain>
    </source>
</reference>
<keyword evidence="3 5" id="KW-0732">Signal</keyword>
<organism evidence="8 9">
    <name type="scientific">Streptomyces racemochromogenes</name>
    <dbReference type="NCBI Taxonomy" id="67353"/>
    <lineage>
        <taxon>Bacteria</taxon>
        <taxon>Bacillati</taxon>
        <taxon>Actinomycetota</taxon>
        <taxon>Actinomycetes</taxon>
        <taxon>Kitasatosporales</taxon>
        <taxon>Streptomycetaceae</taxon>
        <taxon>Streptomyces</taxon>
    </lineage>
</organism>
<dbReference type="NCBIfam" id="TIGR04215">
    <property type="entry name" value="choice_anch_A"/>
    <property type="match status" value="1"/>
</dbReference>
<feature type="domain" description="SpaA-like prealbumin fold" evidence="6">
    <location>
        <begin position="480"/>
        <end position="567"/>
    </location>
</feature>
<dbReference type="Pfam" id="PF20597">
    <property type="entry name" value="pAdhesive_15"/>
    <property type="match status" value="1"/>
</dbReference>
<dbReference type="PANTHER" id="PTHR36108">
    <property type="entry name" value="COLOSSIN-B-RELATED"/>
    <property type="match status" value="1"/>
</dbReference>
<evidence type="ECO:0000313" key="9">
    <source>
        <dbReference type="Proteomes" id="UP001610631"/>
    </source>
</evidence>
<dbReference type="Proteomes" id="UP001610631">
    <property type="component" value="Unassembled WGS sequence"/>
</dbReference>
<dbReference type="InterPro" id="IPR013783">
    <property type="entry name" value="Ig-like_fold"/>
</dbReference>
<keyword evidence="2" id="KW-0964">Secreted</keyword>
<feature type="signal peptide" evidence="5">
    <location>
        <begin position="1"/>
        <end position="27"/>
    </location>
</feature>
<evidence type="ECO:0000256" key="5">
    <source>
        <dbReference type="SAM" id="SignalP"/>
    </source>
</evidence>
<feature type="region of interest" description="Disordered" evidence="4">
    <location>
        <begin position="50"/>
        <end position="72"/>
    </location>
</feature>
<feature type="region of interest" description="Disordered" evidence="4">
    <location>
        <begin position="695"/>
        <end position="765"/>
    </location>
</feature>
<feature type="compositionally biased region" description="Gly residues" evidence="4">
    <location>
        <begin position="50"/>
        <end position="60"/>
    </location>
</feature>
<proteinExistence type="inferred from homology"/>
<feature type="domain" description="SpaA-like prealbumin fold" evidence="6">
    <location>
        <begin position="368"/>
        <end position="448"/>
    </location>
</feature>
<feature type="compositionally biased region" description="Basic and acidic residues" evidence="4">
    <location>
        <begin position="708"/>
        <end position="749"/>
    </location>
</feature>
<comment type="caution">
    <text evidence="8">The sequence shown here is derived from an EMBL/GenBank/DDBJ whole genome shotgun (WGS) entry which is preliminary data.</text>
</comment>
<feature type="compositionally biased region" description="Basic residues" evidence="4">
    <location>
        <begin position="695"/>
        <end position="707"/>
    </location>
</feature>
<dbReference type="PANTHER" id="PTHR36108:SF13">
    <property type="entry name" value="COLOSSIN-B-RELATED"/>
    <property type="match status" value="1"/>
</dbReference>
<evidence type="ECO:0000313" key="8">
    <source>
        <dbReference type="EMBL" id="MFH7595911.1"/>
    </source>
</evidence>
<feature type="domain" description="SpaA-like prealbumin fold" evidence="6">
    <location>
        <begin position="590"/>
        <end position="671"/>
    </location>
</feature>
<evidence type="ECO:0000256" key="4">
    <source>
        <dbReference type="SAM" id="MobiDB-lite"/>
    </source>
</evidence>
<comment type="similarity">
    <text evidence="1">Belongs to the serine-aspartate repeat-containing protein (SDr) family.</text>
</comment>
<keyword evidence="9" id="KW-1185">Reference proteome</keyword>